<dbReference type="Proteomes" id="UP000002812">
    <property type="component" value="Unassembled WGS sequence"/>
</dbReference>
<reference evidence="3" key="2">
    <citation type="submission" date="2012-06" db="EMBL/GenBank/DDBJ databases">
        <title>Comparative genomic analyses of Aspergillus oryzae 3.042 and A. oryzae RIB40 for soy-sauce fermentation.</title>
        <authorList>
            <person name="Zhao G."/>
            <person name="Hou L."/>
            <person name="Wang C."/>
            <person name="Cao X."/>
        </authorList>
    </citation>
    <scope>NUCLEOTIDE SEQUENCE [LARGE SCALE GENOMIC DNA]</scope>
    <source>
        <strain evidence="3">3.042</strain>
    </source>
</reference>
<accession>I8IM93</accession>
<feature type="region of interest" description="Disordered" evidence="1">
    <location>
        <begin position="1"/>
        <end position="47"/>
    </location>
</feature>
<gene>
    <name evidence="2" type="ORF">Ao3042_03344</name>
</gene>
<evidence type="ECO:0000313" key="2">
    <source>
        <dbReference type="EMBL" id="EIT80251.1"/>
    </source>
</evidence>
<proteinExistence type="predicted"/>
<sequence length="114" mass="12837">MVRQQRDRETADQQQQPRDYRENDDGASDSHEGLPTEPAPKRHKRGKYVSKAWYGTRKYSVTATSLTPHVYSPVDNAREEKSNVMDASPVDHVSSMAEIASCKQWTCGAEDQPG</sequence>
<name>I8IM93_ASPO3</name>
<evidence type="ECO:0000313" key="3">
    <source>
        <dbReference type="Proteomes" id="UP000002812"/>
    </source>
</evidence>
<feature type="compositionally biased region" description="Basic and acidic residues" evidence="1">
    <location>
        <begin position="18"/>
        <end position="34"/>
    </location>
</feature>
<evidence type="ECO:0000256" key="1">
    <source>
        <dbReference type="SAM" id="MobiDB-lite"/>
    </source>
</evidence>
<dbReference type="HOGENOM" id="CLU_2120603_0_0_1"/>
<dbReference type="AlphaFoldDB" id="I8IM93"/>
<reference evidence="2 3" key="1">
    <citation type="journal article" date="2012" name="Eukaryot. Cell">
        <title>Draft genome sequence of Aspergillus oryzae strain 3.042.</title>
        <authorList>
            <person name="Zhao G."/>
            <person name="Yao Y."/>
            <person name="Qi W."/>
            <person name="Wang C."/>
            <person name="Hou L."/>
            <person name="Zeng B."/>
            <person name="Cao X."/>
        </authorList>
    </citation>
    <scope>NUCLEOTIDE SEQUENCE [LARGE SCALE GENOMIC DNA]</scope>
    <source>
        <strain evidence="2 3">3.042</strain>
    </source>
</reference>
<comment type="caution">
    <text evidence="2">The sequence shown here is derived from an EMBL/GenBank/DDBJ whole genome shotgun (WGS) entry which is preliminary data.</text>
</comment>
<dbReference type="EMBL" id="AKHY01000117">
    <property type="protein sequence ID" value="EIT80251.1"/>
    <property type="molecule type" value="Genomic_DNA"/>
</dbReference>
<protein>
    <submittedName>
        <fullName evidence="2">Uncharacterized protein</fullName>
    </submittedName>
</protein>
<feature type="compositionally biased region" description="Basic and acidic residues" evidence="1">
    <location>
        <begin position="1"/>
        <end position="11"/>
    </location>
</feature>
<organism evidence="2 3">
    <name type="scientific">Aspergillus oryzae (strain 3.042)</name>
    <name type="common">Yellow koji mold</name>
    <dbReference type="NCBI Taxonomy" id="1160506"/>
    <lineage>
        <taxon>Eukaryota</taxon>
        <taxon>Fungi</taxon>
        <taxon>Dikarya</taxon>
        <taxon>Ascomycota</taxon>
        <taxon>Pezizomycotina</taxon>
        <taxon>Eurotiomycetes</taxon>
        <taxon>Eurotiomycetidae</taxon>
        <taxon>Eurotiales</taxon>
        <taxon>Aspergillaceae</taxon>
        <taxon>Aspergillus</taxon>
        <taxon>Aspergillus subgen. Circumdati</taxon>
    </lineage>
</organism>